<comment type="caution">
    <text evidence="1">The sequence shown here is derived from an EMBL/GenBank/DDBJ whole genome shotgun (WGS) entry which is preliminary data.</text>
</comment>
<dbReference type="Proteomes" id="UP001396334">
    <property type="component" value="Unassembled WGS sequence"/>
</dbReference>
<dbReference type="EMBL" id="JBBPBN010000004">
    <property type="protein sequence ID" value="KAK9040859.1"/>
    <property type="molecule type" value="Genomic_DNA"/>
</dbReference>
<name>A0ABR2TTY9_9ROSI</name>
<organism evidence="1 2">
    <name type="scientific">Hibiscus sabdariffa</name>
    <name type="common">roselle</name>
    <dbReference type="NCBI Taxonomy" id="183260"/>
    <lineage>
        <taxon>Eukaryota</taxon>
        <taxon>Viridiplantae</taxon>
        <taxon>Streptophyta</taxon>
        <taxon>Embryophyta</taxon>
        <taxon>Tracheophyta</taxon>
        <taxon>Spermatophyta</taxon>
        <taxon>Magnoliopsida</taxon>
        <taxon>eudicotyledons</taxon>
        <taxon>Gunneridae</taxon>
        <taxon>Pentapetalae</taxon>
        <taxon>rosids</taxon>
        <taxon>malvids</taxon>
        <taxon>Malvales</taxon>
        <taxon>Malvaceae</taxon>
        <taxon>Malvoideae</taxon>
        <taxon>Hibiscus</taxon>
    </lineage>
</organism>
<accession>A0ABR2TTY9</accession>
<gene>
    <name evidence="1" type="ORF">V6N11_015995</name>
</gene>
<protein>
    <submittedName>
        <fullName evidence="1">Uncharacterized protein</fullName>
    </submittedName>
</protein>
<evidence type="ECO:0000313" key="2">
    <source>
        <dbReference type="Proteomes" id="UP001396334"/>
    </source>
</evidence>
<keyword evidence="2" id="KW-1185">Reference proteome</keyword>
<evidence type="ECO:0000313" key="1">
    <source>
        <dbReference type="EMBL" id="KAK9040859.1"/>
    </source>
</evidence>
<reference evidence="1 2" key="1">
    <citation type="journal article" date="2024" name="G3 (Bethesda)">
        <title>Genome assembly of Hibiscus sabdariffa L. provides insights into metabolisms of medicinal natural products.</title>
        <authorList>
            <person name="Kim T."/>
        </authorList>
    </citation>
    <scope>NUCLEOTIDE SEQUENCE [LARGE SCALE GENOMIC DNA]</scope>
    <source>
        <strain evidence="1">TK-2024</strain>
        <tissue evidence="1">Old leaves</tissue>
    </source>
</reference>
<sequence>MHTGGSTNRSVINNRKFSEEINRKICFTSDWNTEVDYPRLINETDDCTNKDMGIELGKRVQVQPRRREKEYGVVSRFPHCLWRQAYDMSGVKEGQRQNEWR</sequence>
<proteinExistence type="predicted"/>